<sequence>MKKSIFMYLFFFAVLYIIFQYMNEKRIFESQEQTIQTLTEQTSENEVVVEKLTDSIATMNYFSLRGNDDAMTYIEKLGMEAIDAENMVRDFIYDQNTGANGNPLIPYEGIEAPMRVNSLKFLNHRWVMADFTDGSYWGEMIVEYYFDENNELDVQVLGSVLYGNPKPKKN</sequence>
<feature type="transmembrane region" description="Helical" evidence="1">
    <location>
        <begin position="5"/>
        <end position="22"/>
    </location>
</feature>
<evidence type="ECO:0000313" key="2">
    <source>
        <dbReference type="EMBL" id="MDT0554932.1"/>
    </source>
</evidence>
<dbReference type="Proteomes" id="UP001254488">
    <property type="component" value="Unassembled WGS sequence"/>
</dbReference>
<evidence type="ECO:0000313" key="3">
    <source>
        <dbReference type="Proteomes" id="UP001254488"/>
    </source>
</evidence>
<organism evidence="2 3">
    <name type="scientific">Patiriisocius hiemis</name>
    <dbReference type="NCBI Taxonomy" id="3075604"/>
    <lineage>
        <taxon>Bacteria</taxon>
        <taxon>Pseudomonadati</taxon>
        <taxon>Bacteroidota</taxon>
        <taxon>Flavobacteriia</taxon>
        <taxon>Flavobacteriales</taxon>
        <taxon>Flavobacteriaceae</taxon>
        <taxon>Patiriisocius</taxon>
    </lineage>
</organism>
<gene>
    <name evidence="2" type="ORF">RM538_02885</name>
</gene>
<keyword evidence="1" id="KW-1133">Transmembrane helix</keyword>
<keyword evidence="1" id="KW-0812">Transmembrane</keyword>
<comment type="caution">
    <text evidence="2">The sequence shown here is derived from an EMBL/GenBank/DDBJ whole genome shotgun (WGS) entry which is preliminary data.</text>
</comment>
<keyword evidence="2" id="KW-0378">Hydrolase</keyword>
<dbReference type="RefSeq" id="WP_311331888.1">
    <property type="nucleotide sequence ID" value="NZ_JAVRHZ010000001.1"/>
</dbReference>
<dbReference type="GO" id="GO:0016787">
    <property type="term" value="F:hydrolase activity"/>
    <property type="evidence" value="ECO:0007669"/>
    <property type="project" value="UniProtKB-KW"/>
</dbReference>
<dbReference type="EMBL" id="JAVRHZ010000001">
    <property type="protein sequence ID" value="MDT0554932.1"/>
    <property type="molecule type" value="Genomic_DNA"/>
</dbReference>
<accession>A0ABU2Y9R6</accession>
<reference evidence="2 3" key="1">
    <citation type="submission" date="2023-09" db="EMBL/GenBank/DDBJ databases">
        <authorList>
            <person name="Rey-Velasco X."/>
        </authorList>
    </citation>
    <scope>NUCLEOTIDE SEQUENCE [LARGE SCALE GENOMIC DNA]</scope>
    <source>
        <strain evidence="2 3">W242</strain>
    </source>
</reference>
<protein>
    <submittedName>
        <fullName evidence="2">Hydrolase</fullName>
    </submittedName>
</protein>
<keyword evidence="3" id="KW-1185">Reference proteome</keyword>
<proteinExistence type="predicted"/>
<keyword evidence="1" id="KW-0472">Membrane</keyword>
<name>A0ABU2Y9R6_9FLAO</name>
<evidence type="ECO:0000256" key="1">
    <source>
        <dbReference type="SAM" id="Phobius"/>
    </source>
</evidence>